<comment type="catalytic activity">
    <reaction evidence="6">
        <text>orotidine 5'-phosphate + diphosphate = orotate + 5-phospho-alpha-D-ribose 1-diphosphate</text>
        <dbReference type="Rhea" id="RHEA:10380"/>
        <dbReference type="ChEBI" id="CHEBI:30839"/>
        <dbReference type="ChEBI" id="CHEBI:33019"/>
        <dbReference type="ChEBI" id="CHEBI:57538"/>
        <dbReference type="ChEBI" id="CHEBI:58017"/>
        <dbReference type="EC" id="2.4.2.10"/>
    </reaction>
</comment>
<dbReference type="GO" id="GO:0000287">
    <property type="term" value="F:magnesium ion binding"/>
    <property type="evidence" value="ECO:0007669"/>
    <property type="project" value="UniProtKB-UniRule"/>
</dbReference>
<comment type="pathway">
    <text evidence="1 6">Pyrimidine metabolism; UMP biosynthesis via de novo pathway; UMP from orotate: step 1/2.</text>
</comment>
<dbReference type="GO" id="GO:0004588">
    <property type="term" value="F:orotate phosphoribosyltransferase activity"/>
    <property type="evidence" value="ECO:0007669"/>
    <property type="project" value="UniProtKB-UniRule"/>
</dbReference>
<dbReference type="InterPro" id="IPR029057">
    <property type="entry name" value="PRTase-like"/>
</dbReference>
<keyword evidence="9" id="KW-1185">Reference proteome</keyword>
<dbReference type="HAMAP" id="MF_01208">
    <property type="entry name" value="PyrE"/>
    <property type="match status" value="1"/>
</dbReference>
<evidence type="ECO:0000256" key="4">
    <source>
        <dbReference type="ARBA" id="ARBA00022679"/>
    </source>
</evidence>
<dbReference type="Gene3D" id="3.40.50.2020">
    <property type="match status" value="1"/>
</dbReference>
<dbReference type="EC" id="2.4.2.10" evidence="2 6"/>
<name>R4YYX6_9ACTN</name>
<evidence type="ECO:0000313" key="9">
    <source>
        <dbReference type="Proteomes" id="UP000018291"/>
    </source>
</evidence>
<dbReference type="InterPro" id="IPR004467">
    <property type="entry name" value="Or_phspho_trans_dom"/>
</dbReference>
<evidence type="ECO:0000256" key="1">
    <source>
        <dbReference type="ARBA" id="ARBA00004889"/>
    </source>
</evidence>
<keyword evidence="5 6" id="KW-0665">Pyrimidine biosynthesis</keyword>
<keyword evidence="6" id="KW-0460">Magnesium</keyword>
<feature type="binding site" evidence="6">
    <location>
        <position position="124"/>
    </location>
    <ligand>
        <name>orotate</name>
        <dbReference type="ChEBI" id="CHEBI:30839"/>
    </ligand>
</feature>
<evidence type="ECO:0000256" key="3">
    <source>
        <dbReference type="ARBA" id="ARBA00022676"/>
    </source>
</evidence>
<sequence length="181" mass="18983">MPITDDAIRADLAHRIYATSHLTGEFTLRSGRVSNEYFDKYRFESDPVLLAEVAEAMATLVPEGIEVLAGLEMGGIPVVTALARVTGLPACFVRKSAKKYGTAKFAEGADVDGKRVLIVEDVITSGGQVVLSTADLRGIGAQITDVVCVIDRSEGGTEALSAEGLTLASVVNRDDLNAAAG</sequence>
<keyword evidence="3 6" id="KW-0328">Glycosyltransferase</keyword>
<dbReference type="UniPathway" id="UPA00070">
    <property type="reaction ID" value="UER00119"/>
</dbReference>
<feature type="binding site" evidence="6">
    <location>
        <position position="152"/>
    </location>
    <ligand>
        <name>orotate</name>
        <dbReference type="ChEBI" id="CHEBI:30839"/>
    </ligand>
</feature>
<feature type="binding site" description="in other chain" evidence="6">
    <location>
        <position position="29"/>
    </location>
    <ligand>
        <name>5-phospho-alpha-D-ribose 1-diphosphate</name>
        <dbReference type="ChEBI" id="CHEBI:58017"/>
        <note>ligand shared between dimeric partners</note>
    </ligand>
</feature>
<dbReference type="NCBIfam" id="TIGR00336">
    <property type="entry name" value="pyrE"/>
    <property type="match status" value="1"/>
</dbReference>
<feature type="binding site" evidence="6">
    <location>
        <position position="98"/>
    </location>
    <ligand>
        <name>5-phospho-alpha-D-ribose 1-diphosphate</name>
        <dbReference type="ChEBI" id="CHEBI:58017"/>
        <note>ligand shared between dimeric partners</note>
    </ligand>
</feature>
<dbReference type="STRING" id="1229780.BN381_250078"/>
<evidence type="ECO:0000256" key="2">
    <source>
        <dbReference type="ARBA" id="ARBA00011971"/>
    </source>
</evidence>
<reference evidence="8 9" key="1">
    <citation type="journal article" date="2013" name="ISME J.">
        <title>Metabolic model for the filamentous 'Candidatus Microthrix parvicella' based on genomic and metagenomic analyses.</title>
        <authorList>
            <person name="Jon McIlroy S."/>
            <person name="Kristiansen R."/>
            <person name="Albertsen M."/>
            <person name="Michael Karst S."/>
            <person name="Rossetti S."/>
            <person name="Lund Nielsen J."/>
            <person name="Tandoi V."/>
            <person name="James Seviour R."/>
            <person name="Nielsen P.H."/>
        </authorList>
    </citation>
    <scope>NUCLEOTIDE SEQUENCE [LARGE SCALE GENOMIC DNA]</scope>
    <source>
        <strain evidence="8 9">RN1</strain>
    </source>
</reference>
<dbReference type="GO" id="GO:0019856">
    <property type="term" value="P:pyrimidine nucleobase biosynthetic process"/>
    <property type="evidence" value="ECO:0007669"/>
    <property type="project" value="TreeGrafter"/>
</dbReference>
<dbReference type="AlphaFoldDB" id="R4YYX6"/>
<gene>
    <name evidence="6 8" type="primary">pyrE</name>
    <name evidence="8" type="ORF">BN381_250078</name>
</gene>
<dbReference type="Pfam" id="PF00156">
    <property type="entry name" value="Pribosyltran"/>
    <property type="match status" value="1"/>
</dbReference>
<feature type="binding site" description="in other chain" evidence="6">
    <location>
        <position position="95"/>
    </location>
    <ligand>
        <name>5-phospho-alpha-D-ribose 1-diphosphate</name>
        <dbReference type="ChEBI" id="CHEBI:58017"/>
        <note>ligand shared between dimeric partners</note>
    </ligand>
</feature>
<organism evidence="8 9">
    <name type="scientific">Candidatus Neomicrothrix parvicella RN1</name>
    <dbReference type="NCBI Taxonomy" id="1229780"/>
    <lineage>
        <taxon>Bacteria</taxon>
        <taxon>Bacillati</taxon>
        <taxon>Actinomycetota</taxon>
        <taxon>Acidimicrobiia</taxon>
        <taxon>Acidimicrobiales</taxon>
        <taxon>Microthrixaceae</taxon>
        <taxon>Candidatus Neomicrothrix</taxon>
    </lineage>
</organism>
<dbReference type="Proteomes" id="UP000018291">
    <property type="component" value="Unassembled WGS sequence"/>
</dbReference>
<protein>
    <recommendedName>
        <fullName evidence="2 6">Orotate phosphoribosyltransferase</fullName>
        <shortName evidence="6">OPRT</shortName>
        <shortName evidence="6">OPRTase</shortName>
        <ecNumber evidence="2 6">2.4.2.10</ecNumber>
    </recommendedName>
</protein>
<dbReference type="OrthoDB" id="9779060at2"/>
<comment type="similarity">
    <text evidence="6">Belongs to the purine/pyrimidine phosphoribosyltransferase family. PyrE subfamily.</text>
</comment>
<comment type="caution">
    <text evidence="8">The sequence shown here is derived from an EMBL/GenBank/DDBJ whole genome shotgun (WGS) entry which is preliminary data.</text>
</comment>
<dbReference type="EMBL" id="CANL01000018">
    <property type="protein sequence ID" value="CCM63585.1"/>
    <property type="molecule type" value="Genomic_DNA"/>
</dbReference>
<feature type="binding site" description="in other chain" evidence="6">
    <location>
        <begin position="120"/>
        <end position="128"/>
    </location>
    <ligand>
        <name>5-phospho-alpha-D-ribose 1-diphosphate</name>
        <dbReference type="ChEBI" id="CHEBI:58017"/>
        <note>ligand shared between dimeric partners</note>
    </ligand>
</feature>
<comment type="function">
    <text evidence="6">Catalyzes the transfer of a ribosyl phosphate group from 5-phosphoribose 1-diphosphate to orotate, leading to the formation of orotidine monophosphate (OMP).</text>
</comment>
<evidence type="ECO:0000256" key="6">
    <source>
        <dbReference type="HAMAP-Rule" id="MF_01208"/>
    </source>
</evidence>
<comment type="caution">
    <text evidence="6">Lacks conserved residue(s) required for the propagation of feature annotation.</text>
</comment>
<dbReference type="eggNOG" id="COG0461">
    <property type="taxonomic scope" value="Bacteria"/>
</dbReference>
<evidence type="ECO:0000259" key="7">
    <source>
        <dbReference type="Pfam" id="PF00156"/>
    </source>
</evidence>
<comment type="cofactor">
    <cofactor evidence="6">
        <name>Mg(2+)</name>
        <dbReference type="ChEBI" id="CHEBI:18420"/>
    </cofactor>
</comment>
<keyword evidence="4 6" id="KW-0808">Transferase</keyword>
<dbReference type="HOGENOM" id="CLU_074878_2_0_11"/>
<accession>R4YYX6</accession>
<dbReference type="SUPFAM" id="SSF53271">
    <property type="entry name" value="PRTase-like"/>
    <property type="match status" value="1"/>
</dbReference>
<dbReference type="GO" id="GO:0044205">
    <property type="term" value="P:'de novo' UMP biosynthetic process"/>
    <property type="evidence" value="ECO:0007669"/>
    <property type="project" value="UniProtKB-UniRule"/>
</dbReference>
<comment type="subunit">
    <text evidence="6">Homodimer.</text>
</comment>
<evidence type="ECO:0000256" key="5">
    <source>
        <dbReference type="ARBA" id="ARBA00022975"/>
    </source>
</evidence>
<dbReference type="PANTHER" id="PTHR19278">
    <property type="entry name" value="OROTATE PHOSPHORIBOSYLTRANSFERASE"/>
    <property type="match status" value="1"/>
</dbReference>
<dbReference type="PANTHER" id="PTHR19278:SF9">
    <property type="entry name" value="URIDINE 5'-MONOPHOSPHATE SYNTHASE"/>
    <property type="match status" value="1"/>
</dbReference>
<feature type="domain" description="Phosphoribosyltransferase" evidence="7">
    <location>
        <begin position="50"/>
        <end position="156"/>
    </location>
</feature>
<dbReference type="CDD" id="cd06223">
    <property type="entry name" value="PRTases_typeI"/>
    <property type="match status" value="1"/>
</dbReference>
<feature type="binding site" evidence="6">
    <location>
        <position position="94"/>
    </location>
    <ligand>
        <name>5-phospho-alpha-D-ribose 1-diphosphate</name>
        <dbReference type="ChEBI" id="CHEBI:58017"/>
        <note>ligand shared between dimeric partners</note>
    </ligand>
</feature>
<evidence type="ECO:0000313" key="8">
    <source>
        <dbReference type="EMBL" id="CCM63585.1"/>
    </source>
</evidence>
<proteinExistence type="inferred from homology"/>
<dbReference type="RefSeq" id="WP_012226355.1">
    <property type="nucleotide sequence ID" value="NZ_HG422565.1"/>
</dbReference>
<dbReference type="InterPro" id="IPR000836">
    <property type="entry name" value="PRTase_dom"/>
</dbReference>
<dbReference type="InterPro" id="IPR023031">
    <property type="entry name" value="OPRT"/>
</dbReference>